<name>A0ABZ2UPR6_9CYAN</name>
<proteinExistence type="predicted"/>
<keyword evidence="2" id="KW-0378">Hydrolase</keyword>
<dbReference type="RefSeq" id="WP_353930278.1">
    <property type="nucleotide sequence ID" value="NZ_CP150886.1"/>
</dbReference>
<gene>
    <name evidence="2" type="ORF">WJM97_18585</name>
</gene>
<dbReference type="GO" id="GO:0004519">
    <property type="term" value="F:endonuclease activity"/>
    <property type="evidence" value="ECO:0007669"/>
    <property type="project" value="UniProtKB-KW"/>
</dbReference>
<feature type="domain" description="Putative restriction endonuclease" evidence="1">
    <location>
        <begin position="23"/>
        <end position="189"/>
    </location>
</feature>
<dbReference type="SUPFAM" id="SSF52980">
    <property type="entry name" value="Restriction endonuclease-like"/>
    <property type="match status" value="1"/>
</dbReference>
<keyword evidence="2" id="KW-0540">Nuclease</keyword>
<sequence length="197" mass="22488">MKITPWMQGKLTMTVTTAKWSLDDYHRMIEIGLLVSRKVELLNGEIINMAPEGAEHAQINTDSAEYLRELLGSKALVRDAKPITIPESNSEPEPDLAIVEAQRAIYRSHHPYPENIFWLIEYSQTTLSKDLDIKRKTYSAASIPEYWVVDLKNQQIKVFREPINGDYSQELTLTSGEISPLAFPEIKVSIQRLLKGF</sequence>
<accession>A0ABZ2UPR6</accession>
<evidence type="ECO:0000313" key="3">
    <source>
        <dbReference type="Proteomes" id="UP001483337"/>
    </source>
</evidence>
<dbReference type="CDD" id="cd06260">
    <property type="entry name" value="DUF820-like"/>
    <property type="match status" value="1"/>
</dbReference>
<dbReference type="InterPro" id="IPR011335">
    <property type="entry name" value="Restrct_endonuc-II-like"/>
</dbReference>
<dbReference type="InterPro" id="IPR008538">
    <property type="entry name" value="Uma2"/>
</dbReference>
<dbReference type="Proteomes" id="UP001483337">
    <property type="component" value="Chromosome"/>
</dbReference>
<reference evidence="2 3" key="1">
    <citation type="submission" date="2024-04" db="EMBL/GenBank/DDBJ databases">
        <title>Okeanomitos corallinicola gen. &amp; sp. nov. (Nostocales, Cyanobacteria), a new toxic marine heterocyst-forming cyanobacterium from a coral reef.</title>
        <authorList>
            <person name="Li H."/>
            <person name="Li R."/>
            <person name="Kang J."/>
            <person name="Hii K.S."/>
            <person name="Mohamed H.F."/>
            <person name="Xu X."/>
            <person name="Luo Z."/>
        </authorList>
    </citation>
    <scope>NUCLEOTIDE SEQUENCE [LARGE SCALE GENOMIC DNA]</scope>
    <source>
        <strain evidence="2 3">TIOX110</strain>
    </source>
</reference>
<dbReference type="InterPro" id="IPR012296">
    <property type="entry name" value="Nuclease_put_TT1808"/>
</dbReference>
<protein>
    <submittedName>
        <fullName evidence="2">Uma2 family endonuclease</fullName>
    </submittedName>
</protein>
<dbReference type="EMBL" id="CP150886">
    <property type="protein sequence ID" value="WZB87364.1"/>
    <property type="molecule type" value="Genomic_DNA"/>
</dbReference>
<dbReference type="PANTHER" id="PTHR35400:SF1">
    <property type="entry name" value="SLR1083 PROTEIN"/>
    <property type="match status" value="1"/>
</dbReference>
<dbReference type="Pfam" id="PF05685">
    <property type="entry name" value="Uma2"/>
    <property type="match status" value="1"/>
</dbReference>
<evidence type="ECO:0000259" key="1">
    <source>
        <dbReference type="Pfam" id="PF05685"/>
    </source>
</evidence>
<organism evidence="2 3">
    <name type="scientific">Okeanomitos corallinicola TIOX110</name>
    <dbReference type="NCBI Taxonomy" id="3133117"/>
    <lineage>
        <taxon>Bacteria</taxon>
        <taxon>Bacillati</taxon>
        <taxon>Cyanobacteriota</taxon>
        <taxon>Cyanophyceae</taxon>
        <taxon>Nostocales</taxon>
        <taxon>Aphanizomenonaceae</taxon>
        <taxon>Okeanomitos</taxon>
    </lineage>
</organism>
<dbReference type="PANTHER" id="PTHR35400">
    <property type="entry name" value="SLR1083 PROTEIN"/>
    <property type="match status" value="1"/>
</dbReference>
<dbReference type="Gene3D" id="3.90.1570.10">
    <property type="entry name" value="tt1808, chain A"/>
    <property type="match status" value="1"/>
</dbReference>
<evidence type="ECO:0000313" key="2">
    <source>
        <dbReference type="EMBL" id="WZB87364.1"/>
    </source>
</evidence>
<keyword evidence="2" id="KW-0255">Endonuclease</keyword>
<keyword evidence="3" id="KW-1185">Reference proteome</keyword>